<gene>
    <name evidence="1" type="ORF">BJX63DRAFT_274360</name>
</gene>
<keyword evidence="2" id="KW-1185">Reference proteome</keyword>
<organism evidence="1 2">
    <name type="scientific">Aspergillus granulosus</name>
    <dbReference type="NCBI Taxonomy" id="176169"/>
    <lineage>
        <taxon>Eukaryota</taxon>
        <taxon>Fungi</taxon>
        <taxon>Dikarya</taxon>
        <taxon>Ascomycota</taxon>
        <taxon>Pezizomycotina</taxon>
        <taxon>Eurotiomycetes</taxon>
        <taxon>Eurotiomycetidae</taxon>
        <taxon>Eurotiales</taxon>
        <taxon>Aspergillaceae</taxon>
        <taxon>Aspergillus</taxon>
        <taxon>Aspergillus subgen. Nidulantes</taxon>
    </lineage>
</organism>
<protein>
    <submittedName>
        <fullName evidence="1">Uncharacterized protein</fullName>
    </submittedName>
</protein>
<sequence>MDENDVFGVYRYSLYHGPILIVTTRHQQDVLLPSYEHWDPERYLNLGRAGGSLRRHSAVIQSHEPHGKPDSIYNRMQRIGNIS</sequence>
<accession>A0ABR4H850</accession>
<reference evidence="1 2" key="1">
    <citation type="submission" date="2024-07" db="EMBL/GenBank/DDBJ databases">
        <title>Section-level genome sequencing and comparative genomics of Aspergillus sections Usti and Cavernicolus.</title>
        <authorList>
            <consortium name="Lawrence Berkeley National Laboratory"/>
            <person name="Nybo J.L."/>
            <person name="Vesth T.C."/>
            <person name="Theobald S."/>
            <person name="Frisvad J.C."/>
            <person name="Larsen T.O."/>
            <person name="Kjaerboelling I."/>
            <person name="Rothschild-Mancinelli K."/>
            <person name="Lyhne E.K."/>
            <person name="Kogle M.E."/>
            <person name="Barry K."/>
            <person name="Clum A."/>
            <person name="Na H."/>
            <person name="Ledsgaard L."/>
            <person name="Lin J."/>
            <person name="Lipzen A."/>
            <person name="Kuo A."/>
            <person name="Riley R."/>
            <person name="Mondo S."/>
            <person name="Labutti K."/>
            <person name="Haridas S."/>
            <person name="Pangalinan J."/>
            <person name="Salamov A.A."/>
            <person name="Simmons B.A."/>
            <person name="Magnuson J.K."/>
            <person name="Chen J."/>
            <person name="Drula E."/>
            <person name="Henrissat B."/>
            <person name="Wiebenga A."/>
            <person name="Lubbers R.J."/>
            <person name="Gomes A.C."/>
            <person name="Makela M.R."/>
            <person name="Stajich J."/>
            <person name="Grigoriev I.V."/>
            <person name="Mortensen U.H."/>
            <person name="De Vries R.P."/>
            <person name="Baker S.E."/>
            <person name="Andersen M.R."/>
        </authorList>
    </citation>
    <scope>NUCLEOTIDE SEQUENCE [LARGE SCALE GENOMIC DNA]</scope>
    <source>
        <strain evidence="1 2">CBS 588.65</strain>
    </source>
</reference>
<proteinExistence type="predicted"/>
<evidence type="ECO:0000313" key="2">
    <source>
        <dbReference type="Proteomes" id="UP001610334"/>
    </source>
</evidence>
<comment type="caution">
    <text evidence="1">The sequence shown here is derived from an EMBL/GenBank/DDBJ whole genome shotgun (WGS) entry which is preliminary data.</text>
</comment>
<dbReference type="Proteomes" id="UP001610334">
    <property type="component" value="Unassembled WGS sequence"/>
</dbReference>
<name>A0ABR4H850_9EURO</name>
<dbReference type="EMBL" id="JBFXLT010000056">
    <property type="protein sequence ID" value="KAL2811577.1"/>
    <property type="molecule type" value="Genomic_DNA"/>
</dbReference>
<evidence type="ECO:0000313" key="1">
    <source>
        <dbReference type="EMBL" id="KAL2811577.1"/>
    </source>
</evidence>